<evidence type="ECO:0000313" key="2">
    <source>
        <dbReference type="EMBL" id="MBL1087641.1"/>
    </source>
</evidence>
<feature type="region of interest" description="Disordered" evidence="1">
    <location>
        <begin position="81"/>
        <end position="129"/>
    </location>
</feature>
<proteinExistence type="predicted"/>
<protein>
    <submittedName>
        <fullName evidence="2">Transcription factor</fullName>
    </submittedName>
</protein>
<evidence type="ECO:0000313" key="3">
    <source>
        <dbReference type="Proteomes" id="UP000661858"/>
    </source>
</evidence>
<accession>A0A937JSM4</accession>
<dbReference type="InterPro" id="IPR046051">
    <property type="entry name" value="DUF6009"/>
</dbReference>
<dbReference type="EMBL" id="JAERRK010000039">
    <property type="protein sequence ID" value="MBL1087641.1"/>
    <property type="molecule type" value="Genomic_DNA"/>
</dbReference>
<dbReference type="Proteomes" id="UP000661858">
    <property type="component" value="Unassembled WGS sequence"/>
</dbReference>
<dbReference type="RefSeq" id="WP_201844180.1">
    <property type="nucleotide sequence ID" value="NZ_JAERRK010000039.1"/>
</dbReference>
<dbReference type="Pfam" id="PF19472">
    <property type="entry name" value="DUF6009"/>
    <property type="match status" value="1"/>
</dbReference>
<name>A0A937JSM4_9ACTN</name>
<gene>
    <name evidence="2" type="ORF">JK359_37880</name>
</gene>
<keyword evidence="3" id="KW-1185">Reference proteome</keyword>
<comment type="caution">
    <text evidence="2">The sequence shown here is derived from an EMBL/GenBank/DDBJ whole genome shotgun (WGS) entry which is preliminary data.</text>
</comment>
<evidence type="ECO:0000256" key="1">
    <source>
        <dbReference type="SAM" id="MobiDB-lite"/>
    </source>
</evidence>
<dbReference type="AlphaFoldDB" id="A0A937JSM4"/>
<feature type="compositionally biased region" description="Basic and acidic residues" evidence="1">
    <location>
        <begin position="98"/>
        <end position="113"/>
    </location>
</feature>
<organism evidence="2 3">
    <name type="scientific">Streptomyces actinomycinicus</name>
    <dbReference type="NCBI Taxonomy" id="1695166"/>
    <lineage>
        <taxon>Bacteria</taxon>
        <taxon>Bacillati</taxon>
        <taxon>Actinomycetota</taxon>
        <taxon>Actinomycetes</taxon>
        <taxon>Kitasatosporales</taxon>
        <taxon>Streptomycetaceae</taxon>
        <taxon>Streptomyces</taxon>
    </lineage>
</organism>
<sequence length="129" mass="14567">MSSLLTEGDLTHEAHVVWLEDPDNLDYVRQALDKTPRRRNKPRYARDGRMVGYAELDDHAEADPDSGLYRRRVFFLLPHDRDTRPDGLYQEGAPGEAVDPRTVDVRKVGEKTPRSQRGPAAVAGTQASR</sequence>
<reference evidence="2" key="1">
    <citation type="submission" date="2021-01" db="EMBL/GenBank/DDBJ databases">
        <title>WGS of actinomycetes isolated from Thailand.</title>
        <authorList>
            <person name="Thawai C."/>
        </authorList>
    </citation>
    <scope>NUCLEOTIDE SEQUENCE</scope>
    <source>
        <strain evidence="2">RCU-197</strain>
    </source>
</reference>